<proteinExistence type="predicted"/>
<evidence type="ECO:0000313" key="4">
    <source>
        <dbReference type="EMBL" id="CAB9521495.1"/>
    </source>
</evidence>
<organism evidence="4 5">
    <name type="scientific">Seminavis robusta</name>
    <dbReference type="NCBI Taxonomy" id="568900"/>
    <lineage>
        <taxon>Eukaryota</taxon>
        <taxon>Sar</taxon>
        <taxon>Stramenopiles</taxon>
        <taxon>Ochrophyta</taxon>
        <taxon>Bacillariophyta</taxon>
        <taxon>Bacillariophyceae</taxon>
        <taxon>Bacillariophycidae</taxon>
        <taxon>Naviculales</taxon>
        <taxon>Naviculaceae</taxon>
        <taxon>Seminavis</taxon>
    </lineage>
</organism>
<dbReference type="Proteomes" id="UP001153069">
    <property type="component" value="Unassembled WGS sequence"/>
</dbReference>
<feature type="compositionally biased region" description="Acidic residues" evidence="2">
    <location>
        <begin position="282"/>
        <end position="293"/>
    </location>
</feature>
<feature type="compositionally biased region" description="Low complexity" evidence="2">
    <location>
        <begin position="294"/>
        <end position="310"/>
    </location>
</feature>
<feature type="compositionally biased region" description="Basic residues" evidence="2">
    <location>
        <begin position="470"/>
        <end position="481"/>
    </location>
</feature>
<evidence type="ECO:0000256" key="2">
    <source>
        <dbReference type="SAM" id="MobiDB-lite"/>
    </source>
</evidence>
<feature type="compositionally biased region" description="Polar residues" evidence="2">
    <location>
        <begin position="315"/>
        <end position="324"/>
    </location>
</feature>
<evidence type="ECO:0000256" key="1">
    <source>
        <dbReference type="SAM" id="Coils"/>
    </source>
</evidence>
<reference evidence="4" key="1">
    <citation type="submission" date="2020-06" db="EMBL/GenBank/DDBJ databases">
        <authorList>
            <consortium name="Plant Systems Biology data submission"/>
        </authorList>
    </citation>
    <scope>NUCLEOTIDE SEQUENCE</scope>
    <source>
        <strain evidence="4">D6</strain>
    </source>
</reference>
<dbReference type="InterPro" id="IPR005114">
    <property type="entry name" value="Helicase_assoc"/>
</dbReference>
<feature type="compositionally biased region" description="Basic and acidic residues" evidence="2">
    <location>
        <begin position="437"/>
        <end position="446"/>
    </location>
</feature>
<sequence length="589" mass="65555">MAHMNKISRVPWVRPQNLLGCGPRQLGDEQESLLDKASSAFPDQFDDASVVDDSFVGAGGAVQESDRQLVVGTSTQGDHAPFYLHHRNQQQPCVFSDLSSAAPTTTRLHRQPVEPSPSLDLFGIDYSTRGQRLRMDVLLLAAEHELTPNPYRTGDSSILPRLSRDRTASSPRIMGQAIPDSMKARRWCNVTTDTNDDMTIHLHSSSAVAGGSTISPLSHEEHTGFKHFYEYEEESSSEEEDIDEEEDDLEEYAQTVVVIRNGEAQYTIHRMPTPTKSRSSGADDDSSVDEEDGGSPCSTESSRSVSSEESFVLHNGQSSNGNHVSFQERLVQMKKYKKRHGELANFSVGDRNLSQFISNQRCKYRQGLLTSNRVNRFRELKVPGFGKRGDPMPKKKGGTSKSNQSAEKETNTSTESRSKRKAPTKETAAPKSPSSSESREPNETVAKKRKAALCSPIICDATVSAEHQQVAKKQRVSRRPGRFTDDEAPSPPAVASLPTRPKPQPRPSNKKNHGKRGQPTLFVKFEERIAQLLDYEKRHGNMAVPANKNKDSDGELGRWLAAQRSLKRKGLLKAERLQELRRIKCDSFC</sequence>
<evidence type="ECO:0000259" key="3">
    <source>
        <dbReference type="Pfam" id="PF03457"/>
    </source>
</evidence>
<feature type="coiled-coil region" evidence="1">
    <location>
        <begin position="228"/>
        <end position="255"/>
    </location>
</feature>
<protein>
    <recommendedName>
        <fullName evidence="3">Helicase-associated domain-containing protein</fullName>
    </recommendedName>
</protein>
<keyword evidence="1" id="KW-0175">Coiled coil</keyword>
<feature type="region of interest" description="Disordered" evidence="2">
    <location>
        <begin position="380"/>
        <end position="450"/>
    </location>
</feature>
<feature type="region of interest" description="Disordered" evidence="2">
    <location>
        <begin position="265"/>
        <end position="324"/>
    </location>
</feature>
<feature type="domain" description="Helicase-associated" evidence="3">
    <location>
        <begin position="524"/>
        <end position="583"/>
    </location>
</feature>
<feature type="compositionally biased region" description="Polar residues" evidence="2">
    <location>
        <begin position="399"/>
        <end position="415"/>
    </location>
</feature>
<dbReference type="Pfam" id="PF03457">
    <property type="entry name" value="HA"/>
    <property type="match status" value="2"/>
</dbReference>
<gene>
    <name evidence="4" type="ORF">SEMRO_1200_G251870.1</name>
</gene>
<name>A0A9N8EN01_9STRA</name>
<feature type="compositionally biased region" description="Basic and acidic residues" evidence="2">
    <location>
        <begin position="380"/>
        <end position="393"/>
    </location>
</feature>
<dbReference type="EMBL" id="CAICTM010001198">
    <property type="protein sequence ID" value="CAB9521495.1"/>
    <property type="molecule type" value="Genomic_DNA"/>
</dbReference>
<feature type="region of interest" description="Disordered" evidence="2">
    <location>
        <begin position="462"/>
        <end position="522"/>
    </location>
</feature>
<dbReference type="Gene3D" id="6.10.140.530">
    <property type="match status" value="2"/>
</dbReference>
<dbReference type="AlphaFoldDB" id="A0A9N8EN01"/>
<evidence type="ECO:0000313" key="5">
    <source>
        <dbReference type="Proteomes" id="UP001153069"/>
    </source>
</evidence>
<dbReference type="PANTHER" id="PTHR33418">
    <property type="entry name" value="HELICASE-ASSOCIATED"/>
    <property type="match status" value="1"/>
</dbReference>
<dbReference type="PANTHER" id="PTHR33418:SF1">
    <property type="entry name" value="HELICASE-ASSOCIATED DOMAIN-CONTAINING PROTEIN"/>
    <property type="match status" value="1"/>
</dbReference>
<keyword evidence="5" id="KW-1185">Reference proteome</keyword>
<accession>A0A9N8EN01</accession>
<comment type="caution">
    <text evidence="4">The sequence shown here is derived from an EMBL/GenBank/DDBJ whole genome shotgun (WGS) entry which is preliminary data.</text>
</comment>
<feature type="domain" description="Helicase-associated" evidence="3">
    <location>
        <begin position="324"/>
        <end position="380"/>
    </location>
</feature>